<dbReference type="RefSeq" id="WP_155119567.1">
    <property type="nucleotide sequence ID" value="NZ_CP013243.1"/>
</dbReference>
<organism evidence="1 2">
    <name type="scientific">Clostridium sporogenes</name>
    <dbReference type="NCBI Taxonomy" id="1509"/>
    <lineage>
        <taxon>Bacteria</taxon>
        <taxon>Bacillati</taxon>
        <taxon>Bacillota</taxon>
        <taxon>Clostridia</taxon>
        <taxon>Eubacteriales</taxon>
        <taxon>Clostridiaceae</taxon>
        <taxon>Clostridium</taxon>
    </lineage>
</organism>
<dbReference type="Proteomes" id="UP000182204">
    <property type="component" value="Chromosome"/>
</dbReference>
<evidence type="ECO:0000313" key="1">
    <source>
        <dbReference type="EMBL" id="APH16349.1"/>
    </source>
</evidence>
<protein>
    <submittedName>
        <fullName evidence="1">Uncharacterized protein</fullName>
    </submittedName>
</protein>
<name>A0A1L3NJP6_CLOSG</name>
<dbReference type="EMBL" id="CP013243">
    <property type="protein sequence ID" value="APH16349.1"/>
    <property type="molecule type" value="Genomic_DNA"/>
</dbReference>
<reference evidence="1 2" key="1">
    <citation type="submission" date="2015-11" db="EMBL/GenBank/DDBJ databases">
        <authorList>
            <person name="Hill K.K."/>
            <person name="Shirey T.B."/>
            <person name="Raphael B."/>
            <person name="Daligault H.E."/>
            <person name="Davenport K.W."/>
            <person name="Bruce D.C."/>
            <person name="Foley B.T."/>
            <person name="Johnson S.L."/>
        </authorList>
    </citation>
    <scope>NUCLEOTIDE SEQUENCE [LARGE SCALE GENOMIC DNA]</scope>
    <source>
        <strain evidence="1 2">CDC_1632</strain>
    </source>
</reference>
<proteinExistence type="predicted"/>
<evidence type="ECO:0000313" key="2">
    <source>
        <dbReference type="Proteomes" id="UP000182204"/>
    </source>
</evidence>
<dbReference type="AlphaFoldDB" id="A0A1L3NJP6"/>
<gene>
    <name evidence="1" type="ORF">NPD5_3908</name>
</gene>
<accession>A0A1L3NJP6</accession>
<sequence>MLLFNKKKEKNKEQYNKIITKALNSSNSNINIEQGYINVFIERKHYRFLQRTKERLK</sequence>